<evidence type="ECO:0000256" key="2">
    <source>
        <dbReference type="ARBA" id="ARBA00022670"/>
    </source>
</evidence>
<dbReference type="Pfam" id="PF13365">
    <property type="entry name" value="Trypsin_2"/>
    <property type="match status" value="1"/>
</dbReference>
<evidence type="ECO:0000256" key="4">
    <source>
        <dbReference type="SAM" id="MobiDB-lite"/>
    </source>
</evidence>
<dbReference type="InterPro" id="IPR001940">
    <property type="entry name" value="Peptidase_S1C"/>
</dbReference>
<dbReference type="InterPro" id="IPR043504">
    <property type="entry name" value="Peptidase_S1_PA_chymotrypsin"/>
</dbReference>
<dbReference type="PRINTS" id="PR00834">
    <property type="entry name" value="PROTEASES2C"/>
</dbReference>
<dbReference type="Proteomes" id="UP000291289">
    <property type="component" value="Unassembled WGS sequence"/>
</dbReference>
<feature type="compositionally biased region" description="Polar residues" evidence="4">
    <location>
        <begin position="496"/>
        <end position="513"/>
    </location>
</feature>
<feature type="compositionally biased region" description="Low complexity" evidence="4">
    <location>
        <begin position="76"/>
        <end position="102"/>
    </location>
</feature>
<dbReference type="SMART" id="SM00228">
    <property type="entry name" value="PDZ"/>
    <property type="match status" value="1"/>
</dbReference>
<accession>A0A4R0QXM1</accession>
<sequence>MVDELFNESDNEQTRNINYPDNNYSQTASNNAQNSPSAFPSVSGATPVAPISQNGQFGQEQVESASQSAMPLFSEPSAYASAPSSASPSASPSAQPASNAFADPANASGTPAAVTAQGAQLSYQSIESIMKKNRRTTLWTAIGATVVTAVLMGGIGYAGIRTGVISVPSSTSLSSISSSTGAAGTTQVSNSQVNWTAVAKKVSNSVVSIQGTVSNGSVIGSGAILDAQGNIITNNHVVNGASNLQVTTANGDMYEAEVVGADATTDLAVIRLKNAPSNLEPVTFANSDDLAVGEAVMAIGSPLGYENTATSGIVSALNRPVSVASDDNGNNVVVTNAVQIDASINSGNSGGPTFNAQGQMIGINSSIATARTSNGSSSSTGSIGIGFAIPANLAKWVSSSIISNGKASHVSLGVTVQTATTTADGATRTGAQVQSVTTGSAAASAGIQRGDTIVAYDNHAVTSTVSLLGYVRATQSGSKVTVTVVRDGKVLNLSVNMNHEESVNVTPRSNNDQNSGRGNDDENNEGNSNGGSENPYQEFFGRNN</sequence>
<feature type="compositionally biased region" description="Acidic residues" evidence="4">
    <location>
        <begin position="1"/>
        <end position="11"/>
    </location>
</feature>
<dbReference type="InterPro" id="IPR001478">
    <property type="entry name" value="PDZ"/>
</dbReference>
<keyword evidence="2" id="KW-0645">Protease</keyword>
<dbReference type="Pfam" id="PF13180">
    <property type="entry name" value="PDZ_2"/>
    <property type="match status" value="1"/>
</dbReference>
<dbReference type="PANTHER" id="PTHR43343:SF3">
    <property type="entry name" value="PROTEASE DO-LIKE 8, CHLOROPLASTIC"/>
    <property type="match status" value="1"/>
</dbReference>
<dbReference type="EMBL" id="RXLP01000019">
    <property type="protein sequence ID" value="TCD54380.1"/>
    <property type="molecule type" value="Genomic_DNA"/>
</dbReference>
<feature type="compositionally biased region" description="Polar residues" evidence="4">
    <location>
        <begin position="51"/>
        <end position="69"/>
    </location>
</feature>
<dbReference type="GO" id="GO:0006508">
    <property type="term" value="P:proteolysis"/>
    <property type="evidence" value="ECO:0007669"/>
    <property type="project" value="UniProtKB-KW"/>
</dbReference>
<feature type="compositionally biased region" description="Low complexity" evidence="4">
    <location>
        <begin position="525"/>
        <end position="534"/>
    </location>
</feature>
<comment type="caution">
    <text evidence="7">The sequence shown here is derived from an EMBL/GenBank/DDBJ whole genome shotgun (WGS) entry which is preliminary data.</text>
</comment>
<dbReference type="PROSITE" id="PS50106">
    <property type="entry name" value="PDZ"/>
    <property type="match status" value="1"/>
</dbReference>
<keyword evidence="8" id="KW-1185">Reference proteome</keyword>
<keyword evidence="5" id="KW-1133">Transmembrane helix</keyword>
<dbReference type="SUPFAM" id="SSF50156">
    <property type="entry name" value="PDZ domain-like"/>
    <property type="match status" value="1"/>
</dbReference>
<organism evidence="7 8">
    <name type="scientific">Alloscardovia theropitheci</name>
    <dbReference type="NCBI Taxonomy" id="2496842"/>
    <lineage>
        <taxon>Bacteria</taxon>
        <taxon>Bacillati</taxon>
        <taxon>Actinomycetota</taxon>
        <taxon>Actinomycetes</taxon>
        <taxon>Bifidobacteriales</taxon>
        <taxon>Bifidobacteriaceae</taxon>
        <taxon>Alloscardovia</taxon>
    </lineage>
</organism>
<evidence type="ECO:0000256" key="3">
    <source>
        <dbReference type="ARBA" id="ARBA00022801"/>
    </source>
</evidence>
<dbReference type="AlphaFoldDB" id="A0A4R0QXM1"/>
<dbReference type="PANTHER" id="PTHR43343">
    <property type="entry name" value="PEPTIDASE S12"/>
    <property type="match status" value="1"/>
</dbReference>
<dbReference type="RefSeq" id="WP_131284171.1">
    <property type="nucleotide sequence ID" value="NZ_RXLP01000019.1"/>
</dbReference>
<dbReference type="InterPro" id="IPR009003">
    <property type="entry name" value="Peptidase_S1_PA"/>
</dbReference>
<feature type="transmembrane region" description="Helical" evidence="5">
    <location>
        <begin position="138"/>
        <end position="160"/>
    </location>
</feature>
<dbReference type="Gene3D" id="2.40.10.10">
    <property type="entry name" value="Trypsin-like serine proteases"/>
    <property type="match status" value="2"/>
</dbReference>
<dbReference type="Gene3D" id="2.30.42.10">
    <property type="match status" value="1"/>
</dbReference>
<dbReference type="OrthoDB" id="9758917at2"/>
<proteinExistence type="inferred from homology"/>
<evidence type="ECO:0000259" key="6">
    <source>
        <dbReference type="PROSITE" id="PS50106"/>
    </source>
</evidence>
<evidence type="ECO:0000313" key="8">
    <source>
        <dbReference type="Proteomes" id="UP000291289"/>
    </source>
</evidence>
<gene>
    <name evidence="7" type="ORF">EJ419_04965</name>
</gene>
<dbReference type="InterPro" id="IPR036034">
    <property type="entry name" value="PDZ_sf"/>
</dbReference>
<keyword evidence="5" id="KW-0472">Membrane</keyword>
<name>A0A4R0QXM1_9BIFI</name>
<reference evidence="7 8" key="1">
    <citation type="submission" date="2018-12" db="EMBL/GenBank/DDBJ databases">
        <title>Alloscrdovia theropitheci sp. nov: a novel taxon from the feces of the bleeding-herat monkey (Theropithecus geleda).</title>
        <authorList>
            <person name="Modesto M."/>
        </authorList>
    </citation>
    <scope>NUCLEOTIDE SEQUENCE [LARGE SCALE GENOMIC DNA]</scope>
    <source>
        <strain evidence="7 8">GLDI4/2</strain>
    </source>
</reference>
<dbReference type="GO" id="GO:0004252">
    <property type="term" value="F:serine-type endopeptidase activity"/>
    <property type="evidence" value="ECO:0007669"/>
    <property type="project" value="InterPro"/>
</dbReference>
<evidence type="ECO:0000313" key="7">
    <source>
        <dbReference type="EMBL" id="TCD54380.1"/>
    </source>
</evidence>
<feature type="region of interest" description="Disordered" evidence="4">
    <location>
        <begin position="496"/>
        <end position="544"/>
    </location>
</feature>
<evidence type="ECO:0000256" key="1">
    <source>
        <dbReference type="ARBA" id="ARBA00010541"/>
    </source>
</evidence>
<feature type="region of interest" description="Disordered" evidence="4">
    <location>
        <begin position="1"/>
        <end position="110"/>
    </location>
</feature>
<keyword evidence="3" id="KW-0378">Hydrolase</keyword>
<comment type="similarity">
    <text evidence="1">Belongs to the peptidase S1C family.</text>
</comment>
<dbReference type="SUPFAM" id="SSF50494">
    <property type="entry name" value="Trypsin-like serine proteases"/>
    <property type="match status" value="1"/>
</dbReference>
<evidence type="ECO:0000256" key="5">
    <source>
        <dbReference type="SAM" id="Phobius"/>
    </source>
</evidence>
<keyword evidence="5" id="KW-0812">Transmembrane</keyword>
<dbReference type="InterPro" id="IPR051201">
    <property type="entry name" value="Chloro_Bact_Ser_Proteases"/>
</dbReference>
<feature type="compositionally biased region" description="Polar residues" evidence="4">
    <location>
        <begin position="14"/>
        <end position="44"/>
    </location>
</feature>
<feature type="domain" description="PDZ" evidence="6">
    <location>
        <begin position="401"/>
        <end position="488"/>
    </location>
</feature>
<protein>
    <submittedName>
        <fullName evidence="7">PDZ domain-containing protein</fullName>
    </submittedName>
</protein>